<proteinExistence type="predicted"/>
<keyword evidence="2" id="KW-1185">Reference proteome</keyword>
<comment type="caution">
    <text evidence="1">The sequence shown here is derived from an EMBL/GenBank/DDBJ whole genome shotgun (WGS) entry which is preliminary data.</text>
</comment>
<name>A0ABW3QK91_9BACT</name>
<protein>
    <submittedName>
        <fullName evidence="1">Uncharacterized protein</fullName>
    </submittedName>
</protein>
<accession>A0ABW3QK91</accession>
<dbReference type="RefSeq" id="WP_265990852.1">
    <property type="nucleotide sequence ID" value="NZ_CP110973.1"/>
</dbReference>
<evidence type="ECO:0000313" key="2">
    <source>
        <dbReference type="Proteomes" id="UP001597116"/>
    </source>
</evidence>
<evidence type="ECO:0000313" key="1">
    <source>
        <dbReference type="EMBL" id="MFD1143024.1"/>
    </source>
</evidence>
<dbReference type="EMBL" id="JBHTLP010000011">
    <property type="protein sequence ID" value="MFD1143024.1"/>
    <property type="molecule type" value="Genomic_DNA"/>
</dbReference>
<gene>
    <name evidence="1" type="ORF">ACFQ4C_17995</name>
</gene>
<reference evidence="2" key="1">
    <citation type="journal article" date="2019" name="Int. J. Syst. Evol. Microbiol.">
        <title>The Global Catalogue of Microorganisms (GCM) 10K type strain sequencing project: providing services to taxonomists for standard genome sequencing and annotation.</title>
        <authorList>
            <consortium name="The Broad Institute Genomics Platform"/>
            <consortium name="The Broad Institute Genome Sequencing Center for Infectious Disease"/>
            <person name="Wu L."/>
            <person name="Ma J."/>
        </authorList>
    </citation>
    <scope>NUCLEOTIDE SEQUENCE [LARGE SCALE GENOMIC DNA]</scope>
    <source>
        <strain evidence="2">CCUG 55608</strain>
    </source>
</reference>
<sequence length="314" mass="35496">MQIADIVTEYGAYYQNQGQNLSRLHQVARVPFETESALTPVITDDTVWTAAKSTISRLVQPFQKKFTPLGQAEFKPVKIEMQHMKADSEEAPDDLEATWLGFLASGNLKRSEWPYIRYYLESLFFPKIQEDLELNEIFKGVHAAPADGTPGAISTSMDGLKKIFAGHITAGRITPITMGVIPTDPEEFVDYVEDFGDLIDKRYWNGAMQLNMAQDLQRRFERGQRKKYGKNTVDNAQDLIVKSTNLTVKGLPSHNGSGRIWCTPKGNAVLLKKKTQNQKLVDIQTVDRLVKFLTDWWMGTGFIIPEIVFCNDQA</sequence>
<organism evidence="1 2">
    <name type="scientific">Larkinella insperata</name>
    <dbReference type="NCBI Taxonomy" id="332158"/>
    <lineage>
        <taxon>Bacteria</taxon>
        <taxon>Pseudomonadati</taxon>
        <taxon>Bacteroidota</taxon>
        <taxon>Cytophagia</taxon>
        <taxon>Cytophagales</taxon>
        <taxon>Spirosomataceae</taxon>
        <taxon>Larkinella</taxon>
    </lineage>
</organism>
<dbReference type="Proteomes" id="UP001597116">
    <property type="component" value="Unassembled WGS sequence"/>
</dbReference>